<dbReference type="PANTHER" id="PTHR33630">
    <property type="entry name" value="CUTINASE RV1984C-RELATED-RELATED"/>
    <property type="match status" value="1"/>
</dbReference>
<comment type="similarity">
    <text evidence="2">Belongs to the cutinase family.</text>
</comment>
<proteinExistence type="inferred from homology"/>
<evidence type="ECO:0000256" key="3">
    <source>
        <dbReference type="ARBA" id="ARBA00022487"/>
    </source>
</evidence>
<dbReference type="PROSITE" id="PS00155">
    <property type="entry name" value="CUTINASE_1"/>
    <property type="match status" value="1"/>
</dbReference>
<organism evidence="8 9">
    <name type="scientific">Candidatus Mycobacterium methanotrophicum</name>
    <dbReference type="NCBI Taxonomy" id="2943498"/>
    <lineage>
        <taxon>Bacteria</taxon>
        <taxon>Bacillati</taxon>
        <taxon>Actinomycetota</taxon>
        <taxon>Actinomycetes</taxon>
        <taxon>Mycobacteriales</taxon>
        <taxon>Mycobacteriaceae</taxon>
        <taxon>Mycobacterium</taxon>
    </lineage>
</organism>
<evidence type="ECO:0000256" key="4">
    <source>
        <dbReference type="ARBA" id="ARBA00022525"/>
    </source>
</evidence>
<accession>A0ABY4QLH9</accession>
<dbReference type="EMBL" id="CP097320">
    <property type="protein sequence ID" value="UQX10510.1"/>
    <property type="molecule type" value="Genomic_DNA"/>
</dbReference>
<keyword evidence="7" id="KW-1015">Disulfide bond</keyword>
<evidence type="ECO:0000256" key="2">
    <source>
        <dbReference type="ARBA" id="ARBA00007534"/>
    </source>
</evidence>
<name>A0ABY4QLH9_9MYCO</name>
<keyword evidence="5" id="KW-0732">Signal</keyword>
<keyword evidence="3" id="KW-0719">Serine esterase</keyword>
<keyword evidence="9" id="KW-1185">Reference proteome</keyword>
<dbReference type="InterPro" id="IPR000675">
    <property type="entry name" value="Cutinase/axe"/>
</dbReference>
<dbReference type="Proteomes" id="UP001056610">
    <property type="component" value="Chromosome"/>
</dbReference>
<evidence type="ECO:0000256" key="1">
    <source>
        <dbReference type="ARBA" id="ARBA00004613"/>
    </source>
</evidence>
<keyword evidence="6" id="KW-0378">Hydrolase</keyword>
<keyword evidence="4" id="KW-0964">Secreted</keyword>
<evidence type="ECO:0000313" key="9">
    <source>
        <dbReference type="Proteomes" id="UP001056610"/>
    </source>
</evidence>
<dbReference type="Pfam" id="PF01083">
    <property type="entry name" value="Cutinase"/>
    <property type="match status" value="1"/>
</dbReference>
<reference evidence="8" key="1">
    <citation type="submission" date="2022-05" db="EMBL/GenBank/DDBJ databases">
        <title>A methanotrophic Mycobacterium dominates a cave microbial ecosystem.</title>
        <authorList>
            <person name="Van Spanning R.J.M."/>
            <person name="Guan Q."/>
            <person name="Melkonian C."/>
            <person name="Gallant J."/>
            <person name="Polerecky L."/>
            <person name="Flot J.-F."/>
            <person name="Brandt B.W."/>
            <person name="Braster M."/>
            <person name="Iturbe Espinoza P."/>
            <person name="Aerts J."/>
            <person name="Meima-Franke M."/>
            <person name="Piersma S.R."/>
            <person name="Bunduc C."/>
            <person name="Ummels R."/>
            <person name="Pain A."/>
            <person name="Fleming E.J."/>
            <person name="van der Wel N."/>
            <person name="Gherman V.D."/>
            <person name="Sarbu S.M."/>
            <person name="Bodelier P.L.E."/>
            <person name="Bitter W."/>
        </authorList>
    </citation>
    <scope>NUCLEOTIDE SEQUENCE</scope>
    <source>
        <strain evidence="8">Sulfur Cave</strain>
    </source>
</reference>
<gene>
    <name evidence="8" type="ORF">M5I08_20985</name>
</gene>
<protein>
    <submittedName>
        <fullName evidence="8">Cutinase family protein</fullName>
    </submittedName>
</protein>
<dbReference type="PANTHER" id="PTHR33630:SF9">
    <property type="entry name" value="CUTINASE 4"/>
    <property type="match status" value="1"/>
</dbReference>
<dbReference type="RefSeq" id="WP_219067889.1">
    <property type="nucleotide sequence ID" value="NZ_CAJUXY010000026.1"/>
</dbReference>
<comment type="subcellular location">
    <subcellularLocation>
        <location evidence="1">Secreted</location>
    </subcellularLocation>
</comment>
<evidence type="ECO:0000256" key="7">
    <source>
        <dbReference type="ARBA" id="ARBA00023157"/>
    </source>
</evidence>
<dbReference type="InterPro" id="IPR043580">
    <property type="entry name" value="CUTINASE_1"/>
</dbReference>
<evidence type="ECO:0000313" key="8">
    <source>
        <dbReference type="EMBL" id="UQX10510.1"/>
    </source>
</evidence>
<sequence>MKPHPIPGSLARFAVAGLLATALMLVPATLIPAAPVSRASCPDVEVVFARGRLESPGAGVLGNSFVSALRSRVHRTVNLYAVRYPADTEIDVGANDMSAHVQNTVNSCPDTHVVLGGYSLGAAVTDVVMAAPGPIFGFTNPLPPSAEPHIAAVALFGNGSQWVGPITNFNPAYNDRTIEECHGADPICNPADPHTWSDNWPQHSPNSYIEAGMVSQAADFVAGKLT</sequence>
<evidence type="ECO:0000256" key="6">
    <source>
        <dbReference type="ARBA" id="ARBA00022801"/>
    </source>
</evidence>
<dbReference type="SMART" id="SM01110">
    <property type="entry name" value="Cutinase"/>
    <property type="match status" value="1"/>
</dbReference>
<evidence type="ECO:0000256" key="5">
    <source>
        <dbReference type="ARBA" id="ARBA00022729"/>
    </source>
</evidence>